<keyword evidence="4" id="KW-0249">Electron transport</keyword>
<dbReference type="GO" id="GO:0020037">
    <property type="term" value="F:heme binding"/>
    <property type="evidence" value="ECO:0007669"/>
    <property type="project" value="InterPro"/>
</dbReference>
<dbReference type="InterPro" id="IPR009056">
    <property type="entry name" value="Cyt_c-like_dom"/>
</dbReference>
<feature type="signal peptide" evidence="7">
    <location>
        <begin position="1"/>
        <end position="29"/>
    </location>
</feature>
<dbReference type="EMBL" id="FCOC02000009">
    <property type="protein sequence ID" value="SAL34475.1"/>
    <property type="molecule type" value="Genomic_DNA"/>
</dbReference>
<evidence type="ECO:0000313" key="9">
    <source>
        <dbReference type="EMBL" id="SAL34475.1"/>
    </source>
</evidence>
<dbReference type="Gene3D" id="1.10.760.10">
    <property type="entry name" value="Cytochrome c-like domain"/>
    <property type="match status" value="1"/>
</dbReference>
<sequence length="117" mass="12328">MKKGSSGTLCLAFEFAFLFTLFTAQPARATPDGAAALAIVQKNNCLGCHAVKTQVVGPAYQAVAKKYKNDPSAPERLFAKVRNGGAGVWGEIPMPPNPTISDADLHTVIDWILGGAK</sequence>
<proteinExistence type="predicted"/>
<accession>A0A158GQY1</accession>
<feature type="domain" description="Cytochrome c" evidence="8">
    <location>
        <begin position="28"/>
        <end position="116"/>
    </location>
</feature>
<feature type="chain" id="PRO_5007810418" evidence="7">
    <location>
        <begin position="30"/>
        <end position="117"/>
    </location>
</feature>
<evidence type="ECO:0000256" key="2">
    <source>
        <dbReference type="ARBA" id="ARBA00022617"/>
    </source>
</evidence>
<dbReference type="RefSeq" id="WP_060856492.1">
    <property type="nucleotide sequence ID" value="NZ_FCOC02000009.1"/>
</dbReference>
<dbReference type="Proteomes" id="UP000054893">
    <property type="component" value="Unassembled WGS sequence"/>
</dbReference>
<evidence type="ECO:0000256" key="1">
    <source>
        <dbReference type="ARBA" id="ARBA00022448"/>
    </source>
</evidence>
<keyword evidence="5 6" id="KW-0408">Iron</keyword>
<protein>
    <submittedName>
        <fullName evidence="9">Cytochrome c family protein</fullName>
    </submittedName>
</protein>
<feature type="binding site" description="covalent" evidence="6">
    <location>
        <position position="94"/>
    </location>
    <ligand>
        <name>heme c</name>
        <dbReference type="ChEBI" id="CHEBI:61717"/>
    </ligand>
</feature>
<feature type="binding site" description="covalent" evidence="6">
    <location>
        <position position="45"/>
    </location>
    <ligand>
        <name>heme c</name>
        <dbReference type="ChEBI" id="CHEBI:61717"/>
    </ligand>
</feature>
<feature type="binding site" description="covalent" evidence="6">
    <location>
        <position position="49"/>
    </location>
    <ligand>
        <name>heme c</name>
        <dbReference type="ChEBI" id="CHEBI:61717"/>
    </ligand>
</feature>
<evidence type="ECO:0000256" key="7">
    <source>
        <dbReference type="SAM" id="SignalP"/>
    </source>
</evidence>
<evidence type="ECO:0000256" key="3">
    <source>
        <dbReference type="ARBA" id="ARBA00022723"/>
    </source>
</evidence>
<keyword evidence="1" id="KW-0813">Transport</keyword>
<evidence type="ECO:0000256" key="5">
    <source>
        <dbReference type="ARBA" id="ARBA00023004"/>
    </source>
</evidence>
<evidence type="ECO:0000256" key="4">
    <source>
        <dbReference type="ARBA" id="ARBA00022982"/>
    </source>
</evidence>
<dbReference type="Pfam" id="PF13442">
    <property type="entry name" value="Cytochrome_CBB3"/>
    <property type="match status" value="1"/>
</dbReference>
<dbReference type="GO" id="GO:0009055">
    <property type="term" value="F:electron transfer activity"/>
    <property type="evidence" value="ECO:0007669"/>
    <property type="project" value="InterPro"/>
</dbReference>
<name>A0A158GQY1_CABSO</name>
<gene>
    <name evidence="9" type="ORF">AWB64_03351</name>
</gene>
<dbReference type="PRINTS" id="PR00606">
    <property type="entry name" value="CYTCHROMECID"/>
</dbReference>
<keyword evidence="7" id="KW-0732">Signal</keyword>
<dbReference type="GO" id="GO:0005506">
    <property type="term" value="F:iron ion binding"/>
    <property type="evidence" value="ECO:0007669"/>
    <property type="project" value="InterPro"/>
</dbReference>
<dbReference type="InterPro" id="IPR036909">
    <property type="entry name" value="Cyt_c-like_dom_sf"/>
</dbReference>
<dbReference type="SUPFAM" id="SSF46626">
    <property type="entry name" value="Cytochrome c"/>
    <property type="match status" value="1"/>
</dbReference>
<evidence type="ECO:0000313" key="10">
    <source>
        <dbReference type="Proteomes" id="UP000054893"/>
    </source>
</evidence>
<dbReference type="AlphaFoldDB" id="A0A158GQY1"/>
<dbReference type="PROSITE" id="PS51007">
    <property type="entry name" value="CYTC"/>
    <property type="match status" value="1"/>
</dbReference>
<dbReference type="InterPro" id="IPR002324">
    <property type="entry name" value="Cyt_c_ID"/>
</dbReference>
<organism evidence="9 10">
    <name type="scientific">Caballeronia sordidicola</name>
    <name type="common">Burkholderia sordidicola</name>
    <dbReference type="NCBI Taxonomy" id="196367"/>
    <lineage>
        <taxon>Bacteria</taxon>
        <taxon>Pseudomonadati</taxon>
        <taxon>Pseudomonadota</taxon>
        <taxon>Betaproteobacteria</taxon>
        <taxon>Burkholderiales</taxon>
        <taxon>Burkholderiaceae</taxon>
        <taxon>Caballeronia</taxon>
    </lineage>
</organism>
<comment type="PTM">
    <text evidence="6">Binds 1 heme c group covalently per subunit.</text>
</comment>
<keyword evidence="3 6" id="KW-0479">Metal-binding</keyword>
<evidence type="ECO:0000259" key="8">
    <source>
        <dbReference type="PROSITE" id="PS51007"/>
    </source>
</evidence>
<reference evidence="9 10" key="1">
    <citation type="submission" date="2016-01" db="EMBL/GenBank/DDBJ databases">
        <authorList>
            <person name="Oliw E.H."/>
        </authorList>
    </citation>
    <scope>NUCLEOTIDE SEQUENCE [LARGE SCALE GENOMIC DNA]</scope>
    <source>
        <strain evidence="9">LMG 22029</strain>
    </source>
</reference>
<evidence type="ECO:0000256" key="6">
    <source>
        <dbReference type="PIRSR" id="PIRSR602324-1"/>
    </source>
</evidence>
<dbReference type="OrthoDB" id="9814063at2"/>
<keyword evidence="2 6" id="KW-0349">Heme</keyword>